<keyword evidence="1" id="KW-0472">Membrane</keyword>
<dbReference type="Proteomes" id="UP000001203">
    <property type="component" value="Chromosome linear"/>
</dbReference>
<feature type="transmembrane region" description="Helical" evidence="1">
    <location>
        <begin position="101"/>
        <end position="118"/>
    </location>
</feature>
<gene>
    <name evidence="3" type="ordered locus">cce_4775</name>
</gene>
<dbReference type="HOGENOM" id="CLU_086377_1_1_3"/>
<dbReference type="RefSeq" id="WP_009547938.1">
    <property type="nucleotide sequence ID" value="NC_010547.1"/>
</dbReference>
<protein>
    <recommendedName>
        <fullName evidence="2">DUF4126 domain-containing protein</fullName>
    </recommendedName>
</protein>
<keyword evidence="4" id="KW-1185">Reference proteome</keyword>
<keyword evidence="1" id="KW-1133">Transmembrane helix</keyword>
<dbReference type="InterPro" id="IPR025196">
    <property type="entry name" value="DUF4126"/>
</dbReference>
<dbReference type="KEGG" id="cyt:cce_4775"/>
<dbReference type="AlphaFoldDB" id="B1X1W2"/>
<evidence type="ECO:0000259" key="2">
    <source>
        <dbReference type="Pfam" id="PF13548"/>
    </source>
</evidence>
<feature type="transmembrane region" description="Helical" evidence="1">
    <location>
        <begin position="165"/>
        <end position="182"/>
    </location>
</feature>
<dbReference type="eggNOG" id="ENOG5031U0Y">
    <property type="taxonomic scope" value="Bacteria"/>
</dbReference>
<dbReference type="EMBL" id="CP000807">
    <property type="protein sequence ID" value="ACB54123.1"/>
    <property type="molecule type" value="Genomic_DNA"/>
</dbReference>
<accession>B1X1W2</accession>
<dbReference type="OrthoDB" id="288613at2"/>
<dbReference type="STRING" id="43989.cce_4775"/>
<feature type="transmembrane region" description="Helical" evidence="1">
    <location>
        <begin position="139"/>
        <end position="159"/>
    </location>
</feature>
<evidence type="ECO:0000256" key="1">
    <source>
        <dbReference type="SAM" id="Phobius"/>
    </source>
</evidence>
<evidence type="ECO:0000313" key="4">
    <source>
        <dbReference type="Proteomes" id="UP000001203"/>
    </source>
</evidence>
<sequence>MESLVSLFLGLALSASCGFRVFVPLLIISIGAVENWITLPEDLLWLDSNQAIILFSVASLVEVILYYFPWLDNALDMITLPLASIVGIWVTQSYLPEMTPLAQWTLAIIAGGGTAGITKTLNSLLRVGSTATTGGLSNPIFSTIELIGATIIATMGMIIPVAMGVVIICILILGVIKAWFWWKNPKRLDNSLLD</sequence>
<feature type="transmembrane region" description="Helical" evidence="1">
    <location>
        <begin position="7"/>
        <end position="30"/>
    </location>
</feature>
<feature type="transmembrane region" description="Helical" evidence="1">
    <location>
        <begin position="50"/>
        <end position="68"/>
    </location>
</feature>
<evidence type="ECO:0000313" key="3">
    <source>
        <dbReference type="EMBL" id="ACB54123.1"/>
    </source>
</evidence>
<name>B1X1W2_CROS5</name>
<reference evidence="3 4" key="1">
    <citation type="journal article" date="2008" name="Proc. Natl. Acad. Sci. U.S.A.">
        <title>The genome of Cyanothece 51142, a unicellular diazotrophic cyanobacterium important in the marine nitrogen cycle.</title>
        <authorList>
            <person name="Welsh E.A."/>
            <person name="Liberton M."/>
            <person name="Stoeckel J."/>
            <person name="Loh T."/>
            <person name="Elvitigala T."/>
            <person name="Wang C."/>
            <person name="Wollam A."/>
            <person name="Fulton R.S."/>
            <person name="Clifton S.W."/>
            <person name="Jacobs J.M."/>
            <person name="Aurora R."/>
            <person name="Ghosh B.K."/>
            <person name="Sherman L.A."/>
            <person name="Smith R.D."/>
            <person name="Wilson R.K."/>
            <person name="Pakrasi H.B."/>
        </authorList>
    </citation>
    <scope>NUCLEOTIDE SEQUENCE [LARGE SCALE GENOMIC DNA]</scope>
    <source>
        <strain evidence="4">ATCC 51142 / BH68</strain>
    </source>
</reference>
<feature type="transmembrane region" description="Helical" evidence="1">
    <location>
        <begin position="75"/>
        <end position="95"/>
    </location>
</feature>
<keyword evidence="1" id="KW-0812">Transmembrane</keyword>
<organism evidence="3 4">
    <name type="scientific">Crocosphaera subtropica (strain ATCC 51142 / BH68)</name>
    <name type="common">Cyanothece sp. (strain ATCC 51142)</name>
    <dbReference type="NCBI Taxonomy" id="43989"/>
    <lineage>
        <taxon>Bacteria</taxon>
        <taxon>Bacillati</taxon>
        <taxon>Cyanobacteriota</taxon>
        <taxon>Cyanophyceae</taxon>
        <taxon>Oscillatoriophycideae</taxon>
        <taxon>Chroococcales</taxon>
        <taxon>Aphanothecaceae</taxon>
        <taxon>Crocosphaera</taxon>
        <taxon>Crocosphaera subtropica</taxon>
    </lineage>
</organism>
<dbReference type="Pfam" id="PF13548">
    <property type="entry name" value="DUF4126"/>
    <property type="match status" value="1"/>
</dbReference>
<proteinExistence type="predicted"/>
<feature type="domain" description="DUF4126" evidence="2">
    <location>
        <begin position="7"/>
        <end position="176"/>
    </location>
</feature>